<feature type="domain" description="DUF6351" evidence="2">
    <location>
        <begin position="43"/>
        <end position="716"/>
    </location>
</feature>
<keyword evidence="4" id="KW-1185">Reference proteome</keyword>
<gene>
    <name evidence="3" type="ORF">G1H11_21020</name>
</gene>
<feature type="chain" id="PRO_5026748270" description="DUF6351 domain-containing protein" evidence="1">
    <location>
        <begin position="25"/>
        <end position="725"/>
    </location>
</feature>
<reference evidence="3 4" key="1">
    <citation type="submission" date="2020-02" db="EMBL/GenBank/DDBJ databases">
        <authorList>
            <person name="Li X.-J."/>
            <person name="Feng X.-M."/>
        </authorList>
    </citation>
    <scope>NUCLEOTIDE SEQUENCE [LARGE SCALE GENOMIC DNA]</scope>
    <source>
        <strain evidence="3 4">CGMCC 4.7225</strain>
    </source>
</reference>
<dbReference type="InterPro" id="IPR045556">
    <property type="entry name" value="DUF6351"/>
</dbReference>
<evidence type="ECO:0000259" key="2">
    <source>
        <dbReference type="Pfam" id="PF19878"/>
    </source>
</evidence>
<sequence>MSRHRSRSHLLAGALVVTLTAALAAPLAATSSPEEAARPELGISVVSGRADMVTGGDALVRIDVPAATPMHRVTVAAGGTDITDAFTADQSGRTLTGLVTGLAEGDTAIEARGPGNSTRRTSLTVTNHPRQGPVFSGPHQQPFACRTTLFEMPVLGGDLGEPIDEDCSIETRVDYFYRTTSGGFTPWPDGASSYPENLATTTTRDGAEVPFIVRMETGTVNRAIYQTTILHDPIGEPEPDFTTRPQGWNGAAIYTLGGGCTTGWYQQGNRTGGVTNAFMLGEGYAVMSSSLNVFGVNCSDLTAAESAMMVKERFVESYGPVDHLIGHGASGGAYQGHQISDNYPGIFDGIVVGASFPEVGFGTVNFITDAWLLHTYFSNTATDEWTEEQKRAVTGFETYATAPNVSNGARRISPTDFCAIVPITERYHPETNPTGVRCGVYDHAVNVYGTDPETGFARRPLDNVGIQYGLAALNDGVISVDQFLDLNQDVGGFDNDANMRPERSEADLLAARAAYQTGRLTNGGGGLAETPIIDYRAYQDDNPNGDIHVRYHTFSMRERLENANGTAVNHVSLLEDRRYGNFSTNSPLLRHAITQMDRWLAGISEDTTARPKIDKIADARPAELVEGCNTRDANPEFIAQPLDRDPASECEQLYPSASFPREVAGESIAADIIKCQLKEPDPADYATDFTAGQWQRLTEIFAGGVCDYSVAGVEQQGLIGTWLRF</sequence>
<dbReference type="Proteomes" id="UP000469185">
    <property type="component" value="Unassembled WGS sequence"/>
</dbReference>
<dbReference type="Pfam" id="PF19878">
    <property type="entry name" value="DUF6351"/>
    <property type="match status" value="1"/>
</dbReference>
<dbReference type="AlphaFoldDB" id="A0A6N9YS55"/>
<dbReference type="EMBL" id="JAAGOB010000013">
    <property type="protein sequence ID" value="NED97785.1"/>
    <property type="molecule type" value="Genomic_DNA"/>
</dbReference>
<proteinExistence type="predicted"/>
<dbReference type="RefSeq" id="WP_163820553.1">
    <property type="nucleotide sequence ID" value="NZ_JAAGOB010000013.1"/>
</dbReference>
<feature type="signal peptide" evidence="1">
    <location>
        <begin position="1"/>
        <end position="24"/>
    </location>
</feature>
<evidence type="ECO:0000256" key="1">
    <source>
        <dbReference type="SAM" id="SignalP"/>
    </source>
</evidence>
<protein>
    <recommendedName>
        <fullName evidence="2">DUF6351 domain-containing protein</fullName>
    </recommendedName>
</protein>
<accession>A0A6N9YS55</accession>
<evidence type="ECO:0000313" key="4">
    <source>
        <dbReference type="Proteomes" id="UP000469185"/>
    </source>
</evidence>
<organism evidence="3 4">
    <name type="scientific">Phytoactinopolyspora alkaliphila</name>
    <dbReference type="NCBI Taxonomy" id="1783498"/>
    <lineage>
        <taxon>Bacteria</taxon>
        <taxon>Bacillati</taxon>
        <taxon>Actinomycetota</taxon>
        <taxon>Actinomycetes</taxon>
        <taxon>Jiangellales</taxon>
        <taxon>Jiangellaceae</taxon>
        <taxon>Phytoactinopolyspora</taxon>
    </lineage>
</organism>
<name>A0A6N9YS55_9ACTN</name>
<comment type="caution">
    <text evidence="3">The sequence shown here is derived from an EMBL/GenBank/DDBJ whole genome shotgun (WGS) entry which is preliminary data.</text>
</comment>
<evidence type="ECO:0000313" key="3">
    <source>
        <dbReference type="EMBL" id="NED97785.1"/>
    </source>
</evidence>
<keyword evidence="1" id="KW-0732">Signal</keyword>